<keyword evidence="1" id="KW-1133">Transmembrane helix</keyword>
<feature type="transmembrane region" description="Helical" evidence="1">
    <location>
        <begin position="91"/>
        <end position="111"/>
    </location>
</feature>
<gene>
    <name evidence="2" type="ORF">GCM10009102_13110</name>
</gene>
<proteinExistence type="predicted"/>
<evidence type="ECO:0000256" key="1">
    <source>
        <dbReference type="SAM" id="Phobius"/>
    </source>
</evidence>
<keyword evidence="1" id="KW-0812">Transmembrane</keyword>
<name>A0ABN1HRY6_9SPHN</name>
<protein>
    <submittedName>
        <fullName evidence="2">Uncharacterized protein</fullName>
    </submittedName>
</protein>
<keyword evidence="1" id="KW-0472">Membrane</keyword>
<dbReference type="Proteomes" id="UP001500238">
    <property type="component" value="Unassembled WGS sequence"/>
</dbReference>
<sequence length="113" mass="11891">MNLANTMSAGKGIKVVGHTFESRVALAMLPLGASMTLAAAAGGIGTIVFAILLMWRWPANGGWWLGWSVAAALAAAFILRRGIATMCTFDWRVAVAPILVGAGIAIAYPGWWF</sequence>
<comment type="caution">
    <text evidence="2">The sequence shown here is derived from an EMBL/GenBank/DDBJ whole genome shotgun (WGS) entry which is preliminary data.</text>
</comment>
<accession>A0ABN1HRY6</accession>
<evidence type="ECO:0000313" key="3">
    <source>
        <dbReference type="Proteomes" id="UP001500238"/>
    </source>
</evidence>
<dbReference type="EMBL" id="BAAAES010000007">
    <property type="protein sequence ID" value="GAA0664919.1"/>
    <property type="molecule type" value="Genomic_DNA"/>
</dbReference>
<reference evidence="2 3" key="1">
    <citation type="journal article" date="2019" name="Int. J. Syst. Evol. Microbiol.">
        <title>The Global Catalogue of Microorganisms (GCM) 10K type strain sequencing project: providing services to taxonomists for standard genome sequencing and annotation.</title>
        <authorList>
            <consortium name="The Broad Institute Genomics Platform"/>
            <consortium name="The Broad Institute Genome Sequencing Center for Infectious Disease"/>
            <person name="Wu L."/>
            <person name="Ma J."/>
        </authorList>
    </citation>
    <scope>NUCLEOTIDE SEQUENCE [LARGE SCALE GENOMIC DNA]</scope>
    <source>
        <strain evidence="2 3">JCM 14603</strain>
    </source>
</reference>
<evidence type="ECO:0000313" key="2">
    <source>
        <dbReference type="EMBL" id="GAA0664919.1"/>
    </source>
</evidence>
<organism evidence="2 3">
    <name type="scientific">Sphingomonas insulae</name>
    <dbReference type="NCBI Taxonomy" id="424800"/>
    <lineage>
        <taxon>Bacteria</taxon>
        <taxon>Pseudomonadati</taxon>
        <taxon>Pseudomonadota</taxon>
        <taxon>Alphaproteobacteria</taxon>
        <taxon>Sphingomonadales</taxon>
        <taxon>Sphingomonadaceae</taxon>
        <taxon>Sphingomonas</taxon>
    </lineage>
</organism>
<feature type="transmembrane region" description="Helical" evidence="1">
    <location>
        <begin position="61"/>
        <end position="79"/>
    </location>
</feature>
<feature type="transmembrane region" description="Helical" evidence="1">
    <location>
        <begin position="31"/>
        <end position="55"/>
    </location>
</feature>
<keyword evidence="3" id="KW-1185">Reference proteome</keyword>